<protein>
    <recommendedName>
        <fullName evidence="1">S1 motif domain-containing protein</fullName>
    </recommendedName>
</protein>
<comment type="caution">
    <text evidence="2">The sequence shown here is derived from an EMBL/GenBank/DDBJ whole genome shotgun (WGS) entry which is preliminary data.</text>
</comment>
<dbReference type="InParanoid" id="M7XHA6"/>
<proteinExistence type="predicted"/>
<dbReference type="PROSITE" id="PS50126">
    <property type="entry name" value="S1"/>
    <property type="match status" value="1"/>
</dbReference>
<dbReference type="Gene3D" id="2.40.50.140">
    <property type="entry name" value="Nucleic acid-binding proteins"/>
    <property type="match status" value="1"/>
</dbReference>
<dbReference type="Proteomes" id="UP000010953">
    <property type="component" value="Unassembled WGS sequence"/>
</dbReference>
<dbReference type="OrthoDB" id="9841112at2"/>
<name>M7XHA6_9BACT</name>
<evidence type="ECO:0000259" key="1">
    <source>
        <dbReference type="PROSITE" id="PS50126"/>
    </source>
</evidence>
<dbReference type="STRING" id="1239962.C943_04227"/>
<gene>
    <name evidence="2" type="ORF">C943_04227</name>
</gene>
<evidence type="ECO:0000313" key="2">
    <source>
        <dbReference type="EMBL" id="EMS33908.1"/>
    </source>
</evidence>
<organism evidence="2 3">
    <name type="scientific">Mariniradius saccharolyticus AK6</name>
    <dbReference type="NCBI Taxonomy" id="1239962"/>
    <lineage>
        <taxon>Bacteria</taxon>
        <taxon>Pseudomonadati</taxon>
        <taxon>Bacteroidota</taxon>
        <taxon>Cytophagia</taxon>
        <taxon>Cytophagales</taxon>
        <taxon>Cyclobacteriaceae</taxon>
        <taxon>Mariniradius</taxon>
    </lineage>
</organism>
<dbReference type="EMBL" id="AMZY02000008">
    <property type="protein sequence ID" value="EMS33908.1"/>
    <property type="molecule type" value="Genomic_DNA"/>
</dbReference>
<evidence type="ECO:0000313" key="3">
    <source>
        <dbReference type="Proteomes" id="UP000010953"/>
    </source>
</evidence>
<sequence>MIRNLEHKANDEKYFKSIRYFSHSLKGDKRREFIELVAEYNIYLAAQCIMSAEKDEDLEKRLIGKAEYFAQNFLQPENSAKGFLALAEFESLKTIVNLFSNIKHPNNAHLQVISKIFENRQPDIFCSFLSIFTKTDKTILIQFAINTYNGELPINNQIKDQLNLIFKHLLDKKLFGLLDTFIEKFKLHSDFSYILGDNTENIIRQISNEGFNGLKLGFKLAKSNELLSVFTVDFFIKKAAERSSKKSFLFAITTANKYNVKKLKQIDFAIERALESHGKSGKNKIKAIGKHALLEYSSENPQLSNKVLSYYDSFWSDGTDAQALQRTKEYERKDEERLIYSLKNLDVYLDFLFEKNKRIPIERQIYEILNNFDTNLIELSHKLRRFELQGTVKHILDYGCYVKPSSFRTEKLLFLHKNQITEKTEVNHPNEFFKKGALISFRIIGINRQNHRLNISCLDSFKPENHLSPPSESRSD</sequence>
<dbReference type="RefSeq" id="WP_008626001.1">
    <property type="nucleotide sequence ID" value="NZ_AMZY02000008.1"/>
</dbReference>
<keyword evidence="3" id="KW-1185">Reference proteome</keyword>
<reference evidence="2" key="1">
    <citation type="submission" date="2013-01" db="EMBL/GenBank/DDBJ databases">
        <title>Genome assembly of Mariniradius saccharolyticus AK6.</title>
        <authorList>
            <person name="Vaidya B."/>
            <person name="Khatri I."/>
            <person name="Tanuku N.R.S."/>
            <person name="Subramanian S."/>
            <person name="Pinnaka A."/>
        </authorList>
    </citation>
    <scope>NUCLEOTIDE SEQUENCE [LARGE SCALE GENOMIC DNA]</scope>
    <source>
        <strain evidence="2">AK6</strain>
    </source>
</reference>
<dbReference type="InterPro" id="IPR003029">
    <property type="entry name" value="S1_domain"/>
</dbReference>
<dbReference type="AlphaFoldDB" id="M7XHA6"/>
<dbReference type="SMART" id="SM00316">
    <property type="entry name" value="S1"/>
    <property type="match status" value="1"/>
</dbReference>
<dbReference type="SUPFAM" id="SSF50249">
    <property type="entry name" value="Nucleic acid-binding proteins"/>
    <property type="match status" value="1"/>
</dbReference>
<dbReference type="GO" id="GO:0003676">
    <property type="term" value="F:nucleic acid binding"/>
    <property type="evidence" value="ECO:0007669"/>
    <property type="project" value="InterPro"/>
</dbReference>
<accession>M7XHA6</accession>
<feature type="domain" description="S1 motif" evidence="1">
    <location>
        <begin position="385"/>
        <end position="458"/>
    </location>
</feature>
<dbReference type="InterPro" id="IPR012340">
    <property type="entry name" value="NA-bd_OB-fold"/>
</dbReference>